<organism evidence="1 2">
    <name type="scientific">Candidatus Beckwithbacteria bacterium CG23_combo_of_CG06-09_8_20_14_all_34_8</name>
    <dbReference type="NCBI Taxonomy" id="1974497"/>
    <lineage>
        <taxon>Bacteria</taxon>
        <taxon>Candidatus Beckwithiibacteriota</taxon>
    </lineage>
</organism>
<protein>
    <submittedName>
        <fullName evidence="1">Uncharacterized protein</fullName>
    </submittedName>
</protein>
<evidence type="ECO:0000313" key="2">
    <source>
        <dbReference type="Proteomes" id="UP000229459"/>
    </source>
</evidence>
<reference evidence="1 2" key="1">
    <citation type="submission" date="2017-09" db="EMBL/GenBank/DDBJ databases">
        <title>Depth-based differentiation of microbial function through sediment-hosted aquifers and enrichment of novel symbionts in the deep terrestrial subsurface.</title>
        <authorList>
            <person name="Probst A.J."/>
            <person name="Ladd B."/>
            <person name="Jarett J.K."/>
            <person name="Geller-Mcgrath D.E."/>
            <person name="Sieber C.M."/>
            <person name="Emerson J.B."/>
            <person name="Anantharaman K."/>
            <person name="Thomas B.C."/>
            <person name="Malmstrom R."/>
            <person name="Stieglmeier M."/>
            <person name="Klingl A."/>
            <person name="Woyke T."/>
            <person name="Ryan C.M."/>
            <person name="Banfield J.F."/>
        </authorList>
    </citation>
    <scope>NUCLEOTIDE SEQUENCE [LARGE SCALE GENOMIC DNA]</scope>
    <source>
        <strain evidence="1">CG23_combo_of_CG06-09_8_20_14_all_34_8</strain>
    </source>
</reference>
<accession>A0A2H0B783</accession>
<sequence length="141" mass="15527">MSILYKKPILFVLWLFIVSFASSAVMLIVIRDSYPVTQQIPETYVVVGTEKATIKLGKLDVNKTVVKKNEEVGIAVDVTTTGEDVQSIMANITWDKEDFSYVAAEPQLSDIPSVLLSPEAGNAMLLHYQPEGNHINISANT</sequence>
<name>A0A2H0B783_9BACT</name>
<dbReference type="Proteomes" id="UP000229459">
    <property type="component" value="Unassembled WGS sequence"/>
</dbReference>
<dbReference type="AlphaFoldDB" id="A0A2H0B783"/>
<evidence type="ECO:0000313" key="1">
    <source>
        <dbReference type="EMBL" id="PIP53522.1"/>
    </source>
</evidence>
<gene>
    <name evidence="1" type="ORF">COX08_00540</name>
</gene>
<proteinExistence type="predicted"/>
<dbReference type="EMBL" id="PCSR01000012">
    <property type="protein sequence ID" value="PIP53522.1"/>
    <property type="molecule type" value="Genomic_DNA"/>
</dbReference>
<feature type="non-terminal residue" evidence="1">
    <location>
        <position position="141"/>
    </location>
</feature>
<comment type="caution">
    <text evidence="1">The sequence shown here is derived from an EMBL/GenBank/DDBJ whole genome shotgun (WGS) entry which is preliminary data.</text>
</comment>